<dbReference type="Proteomes" id="UP000001194">
    <property type="component" value="Unassembled WGS sequence"/>
</dbReference>
<dbReference type="GeneID" id="6073849"/>
<evidence type="ECO:0000313" key="2">
    <source>
        <dbReference type="Proteomes" id="UP000001194"/>
    </source>
</evidence>
<dbReference type="HOGENOM" id="CLU_197190_0_0_1"/>
<sequence length="84" mass="9564">MPEETIPEGKLLQEIDISSNLTQNQTQEIQRILIKHKEVFGLDGRLGSYAEEVRIPLIPDTKPISIPPFHASPVNREVMLNIYI</sequence>
<dbReference type="OrthoDB" id="3262968at2759"/>
<dbReference type="RefSeq" id="XP_001878044.1">
    <property type="nucleotide sequence ID" value="XM_001878009.1"/>
</dbReference>
<keyword evidence="2" id="KW-1185">Reference proteome</keyword>
<organism evidence="2">
    <name type="scientific">Laccaria bicolor (strain S238N-H82 / ATCC MYA-4686)</name>
    <name type="common">Bicoloured deceiver</name>
    <name type="synonym">Laccaria laccata var. bicolor</name>
    <dbReference type="NCBI Taxonomy" id="486041"/>
    <lineage>
        <taxon>Eukaryota</taxon>
        <taxon>Fungi</taxon>
        <taxon>Dikarya</taxon>
        <taxon>Basidiomycota</taxon>
        <taxon>Agaricomycotina</taxon>
        <taxon>Agaricomycetes</taxon>
        <taxon>Agaricomycetidae</taxon>
        <taxon>Agaricales</taxon>
        <taxon>Agaricineae</taxon>
        <taxon>Hydnangiaceae</taxon>
        <taxon>Laccaria</taxon>
    </lineage>
</organism>
<name>B0D2G6_LACBS</name>
<dbReference type="KEGG" id="lbc:LACBIDRAFT_315466"/>
<dbReference type="InParanoid" id="B0D2G6"/>
<reference evidence="1 2" key="1">
    <citation type="journal article" date="2008" name="Nature">
        <title>The genome of Laccaria bicolor provides insights into mycorrhizal symbiosis.</title>
        <authorList>
            <person name="Martin F."/>
            <person name="Aerts A."/>
            <person name="Ahren D."/>
            <person name="Brun A."/>
            <person name="Danchin E.G.J."/>
            <person name="Duchaussoy F."/>
            <person name="Gibon J."/>
            <person name="Kohler A."/>
            <person name="Lindquist E."/>
            <person name="Pereda V."/>
            <person name="Salamov A."/>
            <person name="Shapiro H.J."/>
            <person name="Wuyts J."/>
            <person name="Blaudez D."/>
            <person name="Buee M."/>
            <person name="Brokstein P."/>
            <person name="Canbaeck B."/>
            <person name="Cohen D."/>
            <person name="Courty P.E."/>
            <person name="Coutinho P.M."/>
            <person name="Delaruelle C."/>
            <person name="Detter J.C."/>
            <person name="Deveau A."/>
            <person name="DiFazio S."/>
            <person name="Duplessis S."/>
            <person name="Fraissinet-Tachet L."/>
            <person name="Lucic E."/>
            <person name="Frey-Klett P."/>
            <person name="Fourrey C."/>
            <person name="Feussner I."/>
            <person name="Gay G."/>
            <person name="Grimwood J."/>
            <person name="Hoegger P.J."/>
            <person name="Jain P."/>
            <person name="Kilaru S."/>
            <person name="Labbe J."/>
            <person name="Lin Y.C."/>
            <person name="Legue V."/>
            <person name="Le Tacon F."/>
            <person name="Marmeisse R."/>
            <person name="Melayah D."/>
            <person name="Montanini B."/>
            <person name="Muratet M."/>
            <person name="Nehls U."/>
            <person name="Niculita-Hirzel H."/>
            <person name="Oudot-Le Secq M.P."/>
            <person name="Peter M."/>
            <person name="Quesneville H."/>
            <person name="Rajashekar B."/>
            <person name="Reich M."/>
            <person name="Rouhier N."/>
            <person name="Schmutz J."/>
            <person name="Yin T."/>
            <person name="Chalot M."/>
            <person name="Henrissat B."/>
            <person name="Kuees U."/>
            <person name="Lucas S."/>
            <person name="Van de Peer Y."/>
            <person name="Podila G.K."/>
            <person name="Polle A."/>
            <person name="Pukkila P.J."/>
            <person name="Richardson P.M."/>
            <person name="Rouze P."/>
            <person name="Sanders I.R."/>
            <person name="Stajich J.E."/>
            <person name="Tunlid A."/>
            <person name="Tuskan G."/>
            <person name="Grigoriev I.V."/>
        </authorList>
    </citation>
    <scope>NUCLEOTIDE SEQUENCE [LARGE SCALE GENOMIC DNA]</scope>
    <source>
        <strain evidence="2">S238N-H82 / ATCC MYA-4686</strain>
    </source>
</reference>
<proteinExistence type="predicted"/>
<accession>B0D2G6</accession>
<protein>
    <submittedName>
        <fullName evidence="1">Predicted protein</fullName>
    </submittedName>
</protein>
<dbReference type="AlphaFoldDB" id="B0D2G6"/>
<evidence type="ECO:0000313" key="1">
    <source>
        <dbReference type="EMBL" id="EDR10743.1"/>
    </source>
</evidence>
<dbReference type="EMBL" id="DS547096">
    <property type="protein sequence ID" value="EDR10743.1"/>
    <property type="molecule type" value="Genomic_DNA"/>
</dbReference>
<gene>
    <name evidence="1" type="ORF">LACBIDRAFT_315466</name>
</gene>